<proteinExistence type="predicted"/>
<dbReference type="RefSeq" id="XP_060284793.1">
    <property type="nucleotide sequence ID" value="XM_060426033.1"/>
</dbReference>
<organism evidence="3 4">
    <name type="scientific">Phialemonium atrogriseum</name>
    <dbReference type="NCBI Taxonomy" id="1093897"/>
    <lineage>
        <taxon>Eukaryota</taxon>
        <taxon>Fungi</taxon>
        <taxon>Dikarya</taxon>
        <taxon>Ascomycota</taxon>
        <taxon>Pezizomycotina</taxon>
        <taxon>Sordariomycetes</taxon>
        <taxon>Sordariomycetidae</taxon>
        <taxon>Cephalothecales</taxon>
        <taxon>Cephalothecaceae</taxon>
        <taxon>Phialemonium</taxon>
    </lineage>
</organism>
<dbReference type="InterPro" id="IPR005089">
    <property type="entry name" value="CBM19"/>
</dbReference>
<evidence type="ECO:0000313" key="3">
    <source>
        <dbReference type="EMBL" id="KAK1768580.1"/>
    </source>
</evidence>
<evidence type="ECO:0000259" key="2">
    <source>
        <dbReference type="Pfam" id="PF03427"/>
    </source>
</evidence>
<dbReference type="EMBL" id="MU839005">
    <property type="protein sequence ID" value="KAK1768580.1"/>
    <property type="molecule type" value="Genomic_DNA"/>
</dbReference>
<comment type="caution">
    <text evidence="3">The sequence shown here is derived from an EMBL/GenBank/DDBJ whole genome shotgun (WGS) entry which is preliminary data.</text>
</comment>
<keyword evidence="1" id="KW-0732">Signal</keyword>
<sequence length="142" mass="15088">MKFLAVVATLAATALAAPSERQQRDSCTPGWYRCDANGKAIDVCDAEGNWLVAGPCPDGTVCDYLPQNGFSLPFCVNPPAEKRDPTPPACKPATYTCANNATSGADGIQVCDTQSTWQYVGDCPKDSHCEYFPSGIPFCVAN</sequence>
<feature type="signal peptide" evidence="1">
    <location>
        <begin position="1"/>
        <end position="16"/>
    </location>
</feature>
<dbReference type="GO" id="GO:0006032">
    <property type="term" value="P:chitin catabolic process"/>
    <property type="evidence" value="ECO:0007669"/>
    <property type="project" value="InterPro"/>
</dbReference>
<dbReference type="Pfam" id="PF03427">
    <property type="entry name" value="CBM_19"/>
    <property type="match status" value="1"/>
</dbReference>
<keyword evidence="4" id="KW-1185">Reference proteome</keyword>
<evidence type="ECO:0000256" key="1">
    <source>
        <dbReference type="SAM" id="SignalP"/>
    </source>
</evidence>
<name>A0AAJ0C293_9PEZI</name>
<gene>
    <name evidence="3" type="ORF">QBC33DRAFT_514164</name>
</gene>
<accession>A0AAJ0C293</accession>
<dbReference type="GO" id="GO:0008061">
    <property type="term" value="F:chitin binding"/>
    <property type="evidence" value="ECO:0007669"/>
    <property type="project" value="InterPro"/>
</dbReference>
<feature type="chain" id="PRO_5042607986" description="Carbohydrate-binding module family 19 domain-containing protein" evidence="1">
    <location>
        <begin position="17"/>
        <end position="142"/>
    </location>
</feature>
<dbReference type="AlphaFoldDB" id="A0AAJ0C293"/>
<dbReference type="GeneID" id="85309220"/>
<evidence type="ECO:0000313" key="4">
    <source>
        <dbReference type="Proteomes" id="UP001244011"/>
    </source>
</evidence>
<dbReference type="Proteomes" id="UP001244011">
    <property type="component" value="Unassembled WGS sequence"/>
</dbReference>
<protein>
    <recommendedName>
        <fullName evidence="2">Carbohydrate-binding module family 19 domain-containing protein</fullName>
    </recommendedName>
</protein>
<feature type="domain" description="Carbohydrate-binding module family 19" evidence="2">
    <location>
        <begin position="8"/>
        <end position="62"/>
    </location>
</feature>
<reference evidence="3" key="1">
    <citation type="submission" date="2023-06" db="EMBL/GenBank/DDBJ databases">
        <title>Genome-scale phylogeny and comparative genomics of the fungal order Sordariales.</title>
        <authorList>
            <consortium name="Lawrence Berkeley National Laboratory"/>
            <person name="Hensen N."/>
            <person name="Bonometti L."/>
            <person name="Westerberg I."/>
            <person name="Brannstrom I.O."/>
            <person name="Guillou S."/>
            <person name="Cros-Aarteil S."/>
            <person name="Calhoun S."/>
            <person name="Haridas S."/>
            <person name="Kuo A."/>
            <person name="Mondo S."/>
            <person name="Pangilinan J."/>
            <person name="Riley R."/>
            <person name="Labutti K."/>
            <person name="Andreopoulos B."/>
            <person name="Lipzen A."/>
            <person name="Chen C."/>
            <person name="Yanf M."/>
            <person name="Daum C."/>
            <person name="Ng V."/>
            <person name="Clum A."/>
            <person name="Steindorff A."/>
            <person name="Ohm R."/>
            <person name="Martin F."/>
            <person name="Silar P."/>
            <person name="Natvig D."/>
            <person name="Lalanne C."/>
            <person name="Gautier V."/>
            <person name="Ament-Velasquez S.L."/>
            <person name="Kruys A."/>
            <person name="Hutchinson M.I."/>
            <person name="Powell A.J."/>
            <person name="Barry K."/>
            <person name="Miller A.N."/>
            <person name="Grigoriev I.V."/>
            <person name="Debuchy R."/>
            <person name="Gladieux P."/>
            <person name="Thoren M.H."/>
            <person name="Johannesson H."/>
        </authorList>
    </citation>
    <scope>NUCLEOTIDE SEQUENCE</scope>
    <source>
        <strain evidence="3">8032-3</strain>
    </source>
</reference>